<reference evidence="2" key="1">
    <citation type="journal article" date="2022" name="bioRxiv">
        <title>Sequencing and chromosome-scale assembly of the giantPleurodeles waltlgenome.</title>
        <authorList>
            <person name="Brown T."/>
            <person name="Elewa A."/>
            <person name="Iarovenko S."/>
            <person name="Subramanian E."/>
            <person name="Araus A.J."/>
            <person name="Petzold A."/>
            <person name="Susuki M."/>
            <person name="Suzuki K.-i.T."/>
            <person name="Hayashi T."/>
            <person name="Toyoda A."/>
            <person name="Oliveira C."/>
            <person name="Osipova E."/>
            <person name="Leigh N.D."/>
            <person name="Simon A."/>
            <person name="Yun M.H."/>
        </authorList>
    </citation>
    <scope>NUCLEOTIDE SEQUENCE</scope>
    <source>
        <strain evidence="2">20211129_DDA</strain>
        <tissue evidence="2">Liver</tissue>
    </source>
</reference>
<dbReference type="AlphaFoldDB" id="A0AAV7P254"/>
<organism evidence="2 3">
    <name type="scientific">Pleurodeles waltl</name>
    <name type="common">Iberian ribbed newt</name>
    <dbReference type="NCBI Taxonomy" id="8319"/>
    <lineage>
        <taxon>Eukaryota</taxon>
        <taxon>Metazoa</taxon>
        <taxon>Chordata</taxon>
        <taxon>Craniata</taxon>
        <taxon>Vertebrata</taxon>
        <taxon>Euteleostomi</taxon>
        <taxon>Amphibia</taxon>
        <taxon>Batrachia</taxon>
        <taxon>Caudata</taxon>
        <taxon>Salamandroidea</taxon>
        <taxon>Salamandridae</taxon>
        <taxon>Pleurodelinae</taxon>
        <taxon>Pleurodeles</taxon>
    </lineage>
</organism>
<proteinExistence type="predicted"/>
<name>A0AAV7P254_PLEWA</name>
<comment type="caution">
    <text evidence="2">The sequence shown here is derived from an EMBL/GenBank/DDBJ whole genome shotgun (WGS) entry which is preliminary data.</text>
</comment>
<gene>
    <name evidence="2" type="ORF">NDU88_009420</name>
</gene>
<protein>
    <submittedName>
        <fullName evidence="2">Uncharacterized protein</fullName>
    </submittedName>
</protein>
<dbReference type="Proteomes" id="UP001066276">
    <property type="component" value="Chromosome 8"/>
</dbReference>
<evidence type="ECO:0000256" key="1">
    <source>
        <dbReference type="SAM" id="MobiDB-lite"/>
    </source>
</evidence>
<keyword evidence="3" id="KW-1185">Reference proteome</keyword>
<accession>A0AAV7P254</accession>
<evidence type="ECO:0000313" key="3">
    <source>
        <dbReference type="Proteomes" id="UP001066276"/>
    </source>
</evidence>
<feature type="region of interest" description="Disordered" evidence="1">
    <location>
        <begin position="54"/>
        <end position="78"/>
    </location>
</feature>
<sequence length="92" mass="10388">MPAHESWVYTRKRGLASDPWIRWQRASTCILGLHQEERPRFRSVNQVAARQHVHLGSTPGREASLPIRESGGSAPARASWVYTRKRGLASDP</sequence>
<dbReference type="EMBL" id="JANPWB010000012">
    <property type="protein sequence ID" value="KAJ1121307.1"/>
    <property type="molecule type" value="Genomic_DNA"/>
</dbReference>
<evidence type="ECO:0000313" key="2">
    <source>
        <dbReference type="EMBL" id="KAJ1121307.1"/>
    </source>
</evidence>